<dbReference type="Gene3D" id="1.20.120.740">
    <property type="entry name" value="YgfB uncharacterised protein family UPF0149, PF03695"/>
    <property type="match status" value="1"/>
</dbReference>
<dbReference type="PANTHER" id="PTHR37528:SF1">
    <property type="entry name" value="UPF0149 PROTEIN YGFB"/>
    <property type="match status" value="1"/>
</dbReference>
<organism evidence="2 3">
    <name type="scientific">Ferrimonas pelagia</name>
    <dbReference type="NCBI Taxonomy" id="1177826"/>
    <lineage>
        <taxon>Bacteria</taxon>
        <taxon>Pseudomonadati</taxon>
        <taxon>Pseudomonadota</taxon>
        <taxon>Gammaproteobacteria</taxon>
        <taxon>Alteromonadales</taxon>
        <taxon>Ferrimonadaceae</taxon>
        <taxon>Ferrimonas</taxon>
    </lineage>
</organism>
<protein>
    <submittedName>
        <fullName evidence="2">UPF0149 family protein</fullName>
    </submittedName>
</protein>
<dbReference type="EMBL" id="BAABJZ010000094">
    <property type="protein sequence ID" value="GAA4895122.1"/>
    <property type="molecule type" value="Genomic_DNA"/>
</dbReference>
<dbReference type="PANTHER" id="PTHR37528">
    <property type="entry name" value="UPF0149 PROTEIN YGFB"/>
    <property type="match status" value="1"/>
</dbReference>
<evidence type="ECO:0000313" key="2">
    <source>
        <dbReference type="EMBL" id="GAA4895122.1"/>
    </source>
</evidence>
<reference evidence="3" key="1">
    <citation type="journal article" date="2019" name="Int. J. Syst. Evol. Microbiol.">
        <title>The Global Catalogue of Microorganisms (GCM) 10K type strain sequencing project: providing services to taxonomists for standard genome sequencing and annotation.</title>
        <authorList>
            <consortium name="The Broad Institute Genomics Platform"/>
            <consortium name="The Broad Institute Genome Sequencing Center for Infectious Disease"/>
            <person name="Wu L."/>
            <person name="Ma J."/>
        </authorList>
    </citation>
    <scope>NUCLEOTIDE SEQUENCE [LARGE SCALE GENOMIC DNA]</scope>
    <source>
        <strain evidence="3">JCM 18401</strain>
    </source>
</reference>
<gene>
    <name evidence="2" type="ORF">GCM10023333_30390</name>
</gene>
<evidence type="ECO:0000256" key="1">
    <source>
        <dbReference type="ARBA" id="ARBA00038308"/>
    </source>
</evidence>
<accession>A0ABP9F9N3</accession>
<dbReference type="Proteomes" id="UP001499988">
    <property type="component" value="Unassembled WGS sequence"/>
</dbReference>
<dbReference type="InterPro" id="IPR011978">
    <property type="entry name" value="YgfB-like"/>
</dbReference>
<keyword evidence="3" id="KW-1185">Reference proteome</keyword>
<comment type="caution">
    <text evidence="2">The sequence shown here is derived from an EMBL/GenBank/DDBJ whole genome shotgun (WGS) entry which is preliminary data.</text>
</comment>
<dbReference type="NCBIfam" id="TIGR02292">
    <property type="entry name" value="ygfB_yecA"/>
    <property type="match status" value="1"/>
</dbReference>
<dbReference type="RefSeq" id="WP_345336295.1">
    <property type="nucleotide sequence ID" value="NZ_BAABJZ010000094.1"/>
</dbReference>
<evidence type="ECO:0000313" key="3">
    <source>
        <dbReference type="Proteomes" id="UP001499988"/>
    </source>
</evidence>
<proteinExistence type="inferred from homology"/>
<name>A0ABP9F9N3_9GAMM</name>
<dbReference type="InterPro" id="IPR036255">
    <property type="entry name" value="YgfB-like_sf"/>
</dbReference>
<dbReference type="SUPFAM" id="SSF101327">
    <property type="entry name" value="YgfB-like"/>
    <property type="match status" value="1"/>
</dbReference>
<dbReference type="Pfam" id="PF03695">
    <property type="entry name" value="UPF0149"/>
    <property type="match status" value="1"/>
</dbReference>
<comment type="similarity">
    <text evidence="1">Belongs to the UPF0149 family.</text>
</comment>
<sequence>MKCNSPLLLNKLQTALDAEKIAVLPAEVHGVLTGLICGGVTMDGNAWLQPFLELVNDGEPLSDGLTAIVRELYLDVVNSLVDPEMGFSPLLADDDDPLADRLEAFINWTQSFLTGLAIIQPALDKCSADVKELIQDLTDFTQVELEVEDNDDNEEGFAALVEHARMAAWECLREFRGLDDDDEDAAPKTLH</sequence>